<comment type="function">
    <text evidence="2">Downstream effector molecule involved in the transmission of signals from tyrosine kinase receptors and small GTPases to the actin cytoskeleton. Promotes formation of actin filaments. Part of the WAVE complex that regulates lamellipodia formation. The WAVE complex regulates actin filament reorganization via its interaction with the Arp2/3 complex.</text>
</comment>
<keyword evidence="2" id="KW-0963">Cytoplasm</keyword>
<feature type="region of interest" description="Disordered" evidence="3">
    <location>
        <begin position="286"/>
        <end position="306"/>
    </location>
</feature>
<comment type="subcellular location">
    <subcellularLocation>
        <location evidence="2">Cytoplasm</location>
        <location evidence="2">Cytoskeleton</location>
    </subcellularLocation>
</comment>
<dbReference type="RefSeq" id="XP_010773333.1">
    <property type="nucleotide sequence ID" value="XM_010775031.1"/>
</dbReference>
<organism evidence="4 5">
    <name type="scientific">Notothenia coriiceps</name>
    <name type="common">black rockcod</name>
    <dbReference type="NCBI Taxonomy" id="8208"/>
    <lineage>
        <taxon>Eukaryota</taxon>
        <taxon>Metazoa</taxon>
        <taxon>Chordata</taxon>
        <taxon>Craniata</taxon>
        <taxon>Vertebrata</taxon>
        <taxon>Euteleostomi</taxon>
        <taxon>Actinopterygii</taxon>
        <taxon>Neopterygii</taxon>
        <taxon>Teleostei</taxon>
        <taxon>Neoteleostei</taxon>
        <taxon>Acanthomorphata</taxon>
        <taxon>Eupercaria</taxon>
        <taxon>Perciformes</taxon>
        <taxon>Notothenioidei</taxon>
        <taxon>Nototheniidae</taxon>
        <taxon>Notothenia</taxon>
    </lineage>
</organism>
<comment type="similarity">
    <text evidence="1 2">Belongs to the SCAR/WAVE family.</text>
</comment>
<keyword evidence="2" id="KW-0206">Cytoskeleton</keyword>
<keyword evidence="4" id="KW-1185">Reference proteome</keyword>
<evidence type="ECO:0000313" key="5">
    <source>
        <dbReference type="RefSeq" id="XP_010773333.1"/>
    </source>
</evidence>
<evidence type="ECO:0000256" key="3">
    <source>
        <dbReference type="SAM" id="MobiDB-lite"/>
    </source>
</evidence>
<dbReference type="GO" id="GO:0034237">
    <property type="term" value="F:protein kinase A regulatory subunit binding"/>
    <property type="evidence" value="ECO:0007669"/>
    <property type="project" value="TreeGrafter"/>
</dbReference>
<dbReference type="KEGG" id="ncc:104948808"/>
<feature type="non-terminal residue" evidence="5">
    <location>
        <position position="1"/>
    </location>
</feature>
<feature type="region of interest" description="Disordered" evidence="3">
    <location>
        <begin position="200"/>
        <end position="228"/>
    </location>
</feature>
<dbReference type="Gene3D" id="6.10.280.150">
    <property type="match status" value="1"/>
</dbReference>
<keyword evidence="2" id="KW-0009">Actin-binding</keyword>
<dbReference type="GO" id="GO:0071933">
    <property type="term" value="F:Arp2/3 complex binding"/>
    <property type="evidence" value="ECO:0007669"/>
    <property type="project" value="TreeGrafter"/>
</dbReference>
<dbReference type="OrthoDB" id="1060785at2759"/>
<reference evidence="5" key="1">
    <citation type="submission" date="2025-08" db="UniProtKB">
        <authorList>
            <consortium name="RefSeq"/>
        </authorList>
    </citation>
    <scope>IDENTIFICATION</scope>
    <source>
        <tissue evidence="5">Muscle</tissue>
    </source>
</reference>
<evidence type="ECO:0000256" key="1">
    <source>
        <dbReference type="ARBA" id="ARBA00006993"/>
    </source>
</evidence>
<comment type="subunit">
    <text evidence="2">Binds actin and the Arp2/3 complex.</text>
</comment>
<protein>
    <recommendedName>
        <fullName evidence="2">Wiskott-Aldrich syndrome protein family member</fullName>
        <shortName evidence="2">WASP family protein member</shortName>
    </recommendedName>
</protein>
<feature type="non-terminal residue" evidence="5">
    <location>
        <position position="325"/>
    </location>
</feature>
<dbReference type="InterPro" id="IPR028288">
    <property type="entry name" value="SCAR/WAVE_fam"/>
</dbReference>
<dbReference type="PANTHER" id="PTHR12902">
    <property type="entry name" value="WASP-1"/>
    <property type="match status" value="1"/>
</dbReference>
<evidence type="ECO:0000256" key="2">
    <source>
        <dbReference type="RuleBase" id="RU367034"/>
    </source>
</evidence>
<proteinExistence type="inferred from homology"/>
<dbReference type="GO" id="GO:2000601">
    <property type="term" value="P:positive regulation of Arp2/3 complex-mediated actin nucleation"/>
    <property type="evidence" value="ECO:0007669"/>
    <property type="project" value="TreeGrafter"/>
</dbReference>
<gene>
    <name evidence="5" type="primary">LOC104948808</name>
</gene>
<name>A0A6I9NDE3_9TELE</name>
<dbReference type="GO" id="GO:0031209">
    <property type="term" value="C:SCAR complex"/>
    <property type="evidence" value="ECO:0007669"/>
    <property type="project" value="TreeGrafter"/>
</dbReference>
<accession>A0A6I9NDE3</accession>
<dbReference type="PANTHER" id="PTHR12902:SF38">
    <property type="entry name" value="WISKOTT-ALDRICH SYNDROME PROTEIN FAMILY MEMBER"/>
    <property type="match status" value="1"/>
</dbReference>
<dbReference type="GO" id="GO:0003779">
    <property type="term" value="F:actin binding"/>
    <property type="evidence" value="ECO:0007669"/>
    <property type="project" value="UniProtKB-UniRule"/>
</dbReference>
<dbReference type="GeneID" id="104948808"/>
<dbReference type="Proteomes" id="UP000504611">
    <property type="component" value="Unplaced"/>
</dbReference>
<dbReference type="Gene3D" id="1.20.5.340">
    <property type="match status" value="1"/>
</dbReference>
<evidence type="ECO:0000313" key="4">
    <source>
        <dbReference type="Proteomes" id="UP000504611"/>
    </source>
</evidence>
<dbReference type="GO" id="GO:0030036">
    <property type="term" value="P:actin cytoskeleton organization"/>
    <property type="evidence" value="ECO:0007669"/>
    <property type="project" value="UniProtKB-UniRule"/>
</dbReference>
<feature type="region of interest" description="Disordered" evidence="3">
    <location>
        <begin position="153"/>
        <end position="182"/>
    </location>
</feature>
<dbReference type="AlphaFoldDB" id="A0A6I9NDE3"/>
<dbReference type="GO" id="GO:0005856">
    <property type="term" value="C:cytoskeleton"/>
    <property type="evidence" value="ECO:0007669"/>
    <property type="project" value="UniProtKB-SubCell"/>
</dbReference>
<feature type="compositionally biased region" description="Basic and acidic residues" evidence="3">
    <location>
        <begin position="164"/>
        <end position="176"/>
    </location>
</feature>
<sequence>EVLGFQIQSASFSSHFPSLQFLSPFPGKHAEDIFGELFSEANLFYLRANSLQDRVDRLAVKVTQLDSTVEEVSLQDINMRKAFKSSTTQDQQVVSKSSVPNPVKEIYNMSDKPPPLSILSVYRDDQKEALKFYTDPSYFFNLWKEKMLQDTEDKRKEKRKQKGQKQDVDGTLQREVKKVRKARNRRQEWNMMALDKELRPDHRHTIHRDRGASSEGSMSPENRGLGADQLHYPNMMNHAGHAHTYSGPPPSVLAAQMAAGHPPRGGGEHDMRGRAMMAAYQGGTLGRTHHHHHQNPLPPPPSEAMNGGSMSLPPMDYSMEGYANT</sequence>
<dbReference type="GO" id="GO:0030027">
    <property type="term" value="C:lamellipodium"/>
    <property type="evidence" value="ECO:0007669"/>
    <property type="project" value="TreeGrafter"/>
</dbReference>